<dbReference type="SUPFAM" id="SSF53850">
    <property type="entry name" value="Periplasmic binding protein-like II"/>
    <property type="match status" value="1"/>
</dbReference>
<dbReference type="OrthoDB" id="6529964at2"/>
<dbReference type="GO" id="GO:0015846">
    <property type="term" value="P:polyamine transport"/>
    <property type="evidence" value="ECO:0007669"/>
    <property type="project" value="InterPro"/>
</dbReference>
<dbReference type="GeneID" id="95776111"/>
<evidence type="ECO:0000313" key="5">
    <source>
        <dbReference type="Proteomes" id="UP000305131"/>
    </source>
</evidence>
<feature type="chain" id="PRO_5025334589" evidence="3">
    <location>
        <begin position="26"/>
        <end position="355"/>
    </location>
</feature>
<dbReference type="RefSeq" id="WP_138401616.1">
    <property type="nucleotide sequence ID" value="NZ_JBAFVI010000014.1"/>
</dbReference>
<evidence type="ECO:0000256" key="3">
    <source>
        <dbReference type="SAM" id="SignalP"/>
    </source>
</evidence>
<dbReference type="Proteomes" id="UP000305131">
    <property type="component" value="Unassembled WGS sequence"/>
</dbReference>
<dbReference type="InterPro" id="IPR006311">
    <property type="entry name" value="TAT_signal"/>
</dbReference>
<dbReference type="GO" id="GO:0015888">
    <property type="term" value="P:thiamine transport"/>
    <property type="evidence" value="ECO:0007669"/>
    <property type="project" value="TreeGrafter"/>
</dbReference>
<dbReference type="PRINTS" id="PR00909">
    <property type="entry name" value="SPERMDNBNDNG"/>
</dbReference>
<keyword evidence="1 3" id="KW-0732">Signal</keyword>
<dbReference type="EMBL" id="VAUP01000042">
    <property type="protein sequence ID" value="TLX40703.1"/>
    <property type="molecule type" value="Genomic_DNA"/>
</dbReference>
<dbReference type="CDD" id="cd13589">
    <property type="entry name" value="PBP2_polyamine_RpCGA009"/>
    <property type="match status" value="1"/>
</dbReference>
<sequence>MSDKMNMSRRTALKTFGVAAAGALAAPSVITRSLAAGETLVVYNFDGLLGKVIKDHWIDPFSQTTGVKVEVLTMQGSSPPMAKIKAQVDAGRPDADVIPMQMPDYVFGVRNNLFQTIDAKDMPEYANLYPDYITPHGPKLVLWSYGLAYNTDKIKTAPTAWADLWDPQYKGKAALNEALFDQALQMANLVAKGKPLPVDDATFAALTKLRPNLATLWTTGAQAEQLLRTGEVWIMPVWNGRVYPLKDQGVPIDFVSPKEGFFTRADPFCIPRGAKNPDLAKAFINFSCTVAPQQALAKGLFYASPNQKVVYPPEIAKRVVVSTREELARAVPEDFEVIVDNLPDWRRRWDAWKQS</sequence>
<dbReference type="PROSITE" id="PS51318">
    <property type="entry name" value="TAT"/>
    <property type="match status" value="1"/>
</dbReference>
<dbReference type="GO" id="GO:0030288">
    <property type="term" value="C:outer membrane-bounded periplasmic space"/>
    <property type="evidence" value="ECO:0007669"/>
    <property type="project" value="TreeGrafter"/>
</dbReference>
<accession>A0A6C1KQW1</accession>
<gene>
    <name evidence="4" type="ORF">FBQ73_21895</name>
</gene>
<keyword evidence="2" id="KW-0574">Periplasm</keyword>
<evidence type="ECO:0000256" key="2">
    <source>
        <dbReference type="ARBA" id="ARBA00022764"/>
    </source>
</evidence>
<evidence type="ECO:0000256" key="1">
    <source>
        <dbReference type="ARBA" id="ARBA00022729"/>
    </source>
</evidence>
<dbReference type="PANTHER" id="PTHR30006">
    <property type="entry name" value="THIAMINE-BINDING PERIPLASMIC PROTEIN-RELATED"/>
    <property type="match status" value="1"/>
</dbReference>
<organism evidence="4 5">
    <name type="scientific">Xanthobacter autotrophicus</name>
    <dbReference type="NCBI Taxonomy" id="280"/>
    <lineage>
        <taxon>Bacteria</taxon>
        <taxon>Pseudomonadati</taxon>
        <taxon>Pseudomonadota</taxon>
        <taxon>Alphaproteobacteria</taxon>
        <taxon>Hyphomicrobiales</taxon>
        <taxon>Xanthobacteraceae</taxon>
        <taxon>Xanthobacter</taxon>
    </lineage>
</organism>
<dbReference type="PANTHER" id="PTHR30006:SF2">
    <property type="entry name" value="ABC TRANSPORTER SUBSTRATE-BINDING PROTEIN"/>
    <property type="match status" value="1"/>
</dbReference>
<dbReference type="Pfam" id="PF13416">
    <property type="entry name" value="SBP_bac_8"/>
    <property type="match status" value="1"/>
</dbReference>
<dbReference type="GO" id="GO:0030975">
    <property type="term" value="F:thiamine binding"/>
    <property type="evidence" value="ECO:0007669"/>
    <property type="project" value="TreeGrafter"/>
</dbReference>
<dbReference type="GO" id="GO:0019808">
    <property type="term" value="F:polyamine binding"/>
    <property type="evidence" value="ECO:0007669"/>
    <property type="project" value="InterPro"/>
</dbReference>
<dbReference type="InterPro" id="IPR006059">
    <property type="entry name" value="SBP"/>
</dbReference>
<dbReference type="GO" id="GO:0030976">
    <property type="term" value="F:thiamine pyrophosphate binding"/>
    <property type="evidence" value="ECO:0007669"/>
    <property type="project" value="TreeGrafter"/>
</dbReference>
<dbReference type="AlphaFoldDB" id="A0A6C1KQW1"/>
<name>A0A6C1KQW1_XANAU</name>
<dbReference type="Gene3D" id="3.40.190.10">
    <property type="entry name" value="Periplasmic binding protein-like II"/>
    <property type="match status" value="2"/>
</dbReference>
<protein>
    <submittedName>
        <fullName evidence="4">ABC transporter substrate-binding protein</fullName>
    </submittedName>
</protein>
<dbReference type="InterPro" id="IPR001188">
    <property type="entry name" value="Sperm_putr-bd"/>
</dbReference>
<feature type="signal peptide" evidence="3">
    <location>
        <begin position="1"/>
        <end position="25"/>
    </location>
</feature>
<evidence type="ECO:0000313" key="4">
    <source>
        <dbReference type="EMBL" id="TLX40703.1"/>
    </source>
</evidence>
<proteinExistence type="predicted"/>
<reference evidence="4 5" key="1">
    <citation type="submission" date="2019-05" db="EMBL/GenBank/DDBJ databases">
        <authorList>
            <person name="Zhou X."/>
        </authorList>
    </citation>
    <scope>NUCLEOTIDE SEQUENCE [LARGE SCALE GENOMIC DNA]</scope>
    <source>
        <strain evidence="4 5">DSM 432</strain>
    </source>
</reference>
<comment type="caution">
    <text evidence="4">The sequence shown here is derived from an EMBL/GenBank/DDBJ whole genome shotgun (WGS) entry which is preliminary data.</text>
</comment>